<dbReference type="VEuPathDB" id="AmoebaDB:ACA1_321730"/>
<keyword evidence="5 11" id="KW-0808">Transferase</keyword>
<dbReference type="InterPro" id="IPR015422">
    <property type="entry name" value="PyrdxlP-dep_Trfase_small"/>
</dbReference>
<evidence type="ECO:0000256" key="2">
    <source>
        <dbReference type="ARBA" id="ARBA00008954"/>
    </source>
</evidence>
<dbReference type="OrthoDB" id="5419315at2759"/>
<protein>
    <recommendedName>
        <fullName evidence="3">4-aminobutyrate--2-oxoglutarate transaminase</fullName>
        <ecNumber evidence="3">2.6.1.19</ecNumber>
    </recommendedName>
    <alternativeName>
        <fullName evidence="8">GABA aminotransferase</fullName>
    </alternativeName>
    <alternativeName>
        <fullName evidence="7">Gamma-amino-N-butyrate transaminase</fullName>
    </alternativeName>
</protein>
<dbReference type="PIRSF" id="PIRSF000521">
    <property type="entry name" value="Transaminase_4ab_Lys_Orn"/>
    <property type="match status" value="1"/>
</dbReference>
<dbReference type="GO" id="GO:0034386">
    <property type="term" value="F:4-aminobutyrate:2-oxoglutarate transaminase activity"/>
    <property type="evidence" value="ECO:0007669"/>
    <property type="project" value="UniProtKB-EC"/>
</dbReference>
<evidence type="ECO:0000313" key="12">
    <source>
        <dbReference type="Proteomes" id="UP000011083"/>
    </source>
</evidence>
<accession>L8GV21</accession>
<dbReference type="InterPro" id="IPR015424">
    <property type="entry name" value="PyrdxlP-dep_Trfase"/>
</dbReference>
<feature type="region of interest" description="Disordered" evidence="10">
    <location>
        <begin position="36"/>
        <end position="61"/>
    </location>
</feature>
<dbReference type="STRING" id="1257118.L8GV21"/>
<evidence type="ECO:0000256" key="5">
    <source>
        <dbReference type="ARBA" id="ARBA00022679"/>
    </source>
</evidence>
<dbReference type="GO" id="GO:0009450">
    <property type="term" value="P:gamma-aminobutyric acid catabolic process"/>
    <property type="evidence" value="ECO:0007669"/>
    <property type="project" value="TreeGrafter"/>
</dbReference>
<evidence type="ECO:0000256" key="7">
    <source>
        <dbReference type="ARBA" id="ARBA00030204"/>
    </source>
</evidence>
<dbReference type="Proteomes" id="UP000011083">
    <property type="component" value="Unassembled WGS sequence"/>
</dbReference>
<dbReference type="GO" id="GO:0005739">
    <property type="term" value="C:mitochondrion"/>
    <property type="evidence" value="ECO:0007669"/>
    <property type="project" value="TreeGrafter"/>
</dbReference>
<sequence length="512" mass="56575">MRRISQQVAGASTVATGQRTASLALRLTAAQHVRLLSSPPSTPMPAFPGEATEPTIKTEVPGPASKAARAAMEQFQDVRTGHFFADYGKSLGNYVVDADGNVLLDVFSQIASLAVGYNNPVLLKAATSPEWGRFLVNRPALGIMPPADWGNTLHDTFMSVAPKGLHQVFTAMCGSCANECAYKAVFMNYMHKARVKRGGRAFNEEELNSSMQNLPPGSPELSILSFQGGFHGRLFGSLTTTCSKPIHKVDIPAFDWPKAPFPKIKYPLDKYEAENRKEEDRCLEEVRRVIKTHKVPVAGLIVEPIQAEGGDNWASPYFFQGLRNITKENDVAFIVDEVQTGVCATGKFWAHEHWNLSSPPDIVTFSKKMQAAGYFHNIQYRPSEGYRNFNTWMGDPVRVLLMKSILGEIRDQHLLENVQITGKYLKEGLLELQDKHAALLSNVRGLGTFLAFDLPTAQSRDQLIHTLRQKGVESGGSGTASVRLRPQLVFGPRHAHQFLSILDDALKVHPKQ</sequence>
<evidence type="ECO:0000256" key="10">
    <source>
        <dbReference type="SAM" id="MobiDB-lite"/>
    </source>
</evidence>
<dbReference type="InterPro" id="IPR005814">
    <property type="entry name" value="Aminotrans_3"/>
</dbReference>
<dbReference type="Gene3D" id="3.90.1150.10">
    <property type="entry name" value="Aspartate Aminotransferase, domain 1"/>
    <property type="match status" value="1"/>
</dbReference>
<name>L8GV21_ACACF</name>
<dbReference type="GeneID" id="14916618"/>
<keyword evidence="12" id="KW-1185">Reference proteome</keyword>
<evidence type="ECO:0000256" key="4">
    <source>
        <dbReference type="ARBA" id="ARBA00022576"/>
    </source>
</evidence>
<dbReference type="FunFam" id="3.40.640.10:FF:000029">
    <property type="entry name" value="4-aminobutyrate aminotransferase, mitochondrial"/>
    <property type="match status" value="1"/>
</dbReference>
<evidence type="ECO:0000256" key="1">
    <source>
        <dbReference type="ARBA" id="ARBA00001933"/>
    </source>
</evidence>
<dbReference type="KEGG" id="acan:ACA1_321730"/>
<keyword evidence="6 9" id="KW-0663">Pyridoxal phosphate</keyword>
<evidence type="ECO:0000256" key="6">
    <source>
        <dbReference type="ARBA" id="ARBA00022898"/>
    </source>
</evidence>
<comment type="cofactor">
    <cofactor evidence="1">
        <name>pyridoxal 5'-phosphate</name>
        <dbReference type="ChEBI" id="CHEBI:597326"/>
    </cofactor>
</comment>
<proteinExistence type="inferred from homology"/>
<evidence type="ECO:0000256" key="9">
    <source>
        <dbReference type="RuleBase" id="RU003560"/>
    </source>
</evidence>
<dbReference type="NCBIfam" id="TIGR00699">
    <property type="entry name" value="GABAtrns_euk"/>
    <property type="match status" value="1"/>
</dbReference>
<gene>
    <name evidence="11" type="ORF">ACA1_321730</name>
</gene>
<evidence type="ECO:0000313" key="11">
    <source>
        <dbReference type="EMBL" id="ELR15946.1"/>
    </source>
</evidence>
<dbReference type="OMA" id="GLMCAFD"/>
<dbReference type="GO" id="GO:0030170">
    <property type="term" value="F:pyridoxal phosphate binding"/>
    <property type="evidence" value="ECO:0007669"/>
    <property type="project" value="InterPro"/>
</dbReference>
<dbReference type="EC" id="2.6.1.19" evidence="3"/>
<dbReference type="PANTHER" id="PTHR43206">
    <property type="entry name" value="AMINOTRANSFERASE"/>
    <property type="match status" value="1"/>
</dbReference>
<dbReference type="InterPro" id="IPR004631">
    <property type="entry name" value="4NH2But_aminotransferase_euk"/>
</dbReference>
<dbReference type="CDD" id="cd00610">
    <property type="entry name" value="OAT_like"/>
    <property type="match status" value="1"/>
</dbReference>
<keyword evidence="4 11" id="KW-0032">Aminotransferase</keyword>
<dbReference type="Gene3D" id="3.40.640.10">
    <property type="entry name" value="Type I PLP-dependent aspartate aminotransferase-like (Major domain)"/>
    <property type="match status" value="1"/>
</dbReference>
<evidence type="ECO:0000256" key="8">
    <source>
        <dbReference type="ARBA" id="ARBA00031787"/>
    </source>
</evidence>
<dbReference type="PROSITE" id="PS00600">
    <property type="entry name" value="AA_TRANSFER_CLASS_3"/>
    <property type="match status" value="1"/>
</dbReference>
<evidence type="ECO:0000256" key="3">
    <source>
        <dbReference type="ARBA" id="ARBA00012912"/>
    </source>
</evidence>
<dbReference type="SUPFAM" id="SSF53383">
    <property type="entry name" value="PLP-dependent transferases"/>
    <property type="match status" value="1"/>
</dbReference>
<dbReference type="InterPro" id="IPR049704">
    <property type="entry name" value="Aminotrans_3_PPA_site"/>
</dbReference>
<reference evidence="11 12" key="1">
    <citation type="journal article" date="2013" name="Genome Biol.">
        <title>Genome of Acanthamoeba castellanii highlights extensive lateral gene transfer and early evolution of tyrosine kinase signaling.</title>
        <authorList>
            <person name="Clarke M."/>
            <person name="Lohan A.J."/>
            <person name="Liu B."/>
            <person name="Lagkouvardos I."/>
            <person name="Roy S."/>
            <person name="Zafar N."/>
            <person name="Bertelli C."/>
            <person name="Schilde C."/>
            <person name="Kianianmomeni A."/>
            <person name="Burglin T.R."/>
            <person name="Frech C."/>
            <person name="Turcotte B."/>
            <person name="Kopec K.O."/>
            <person name="Synnott J.M."/>
            <person name="Choo C."/>
            <person name="Paponov I."/>
            <person name="Finkler A."/>
            <person name="Soon Heng Tan C."/>
            <person name="Hutchins A.P."/>
            <person name="Weinmeier T."/>
            <person name="Rattei T."/>
            <person name="Chu J.S."/>
            <person name="Gimenez G."/>
            <person name="Irimia M."/>
            <person name="Rigden D.J."/>
            <person name="Fitzpatrick D.A."/>
            <person name="Lorenzo-Morales J."/>
            <person name="Bateman A."/>
            <person name="Chiu C.H."/>
            <person name="Tang P."/>
            <person name="Hegemann P."/>
            <person name="Fromm H."/>
            <person name="Raoult D."/>
            <person name="Greub G."/>
            <person name="Miranda-Saavedra D."/>
            <person name="Chen N."/>
            <person name="Nash P."/>
            <person name="Ginger M.L."/>
            <person name="Horn M."/>
            <person name="Schaap P."/>
            <person name="Caler L."/>
            <person name="Loftus B."/>
        </authorList>
    </citation>
    <scope>NUCLEOTIDE SEQUENCE [LARGE SCALE GENOMIC DNA]</scope>
    <source>
        <strain evidence="11 12">Neff</strain>
    </source>
</reference>
<organism evidence="11 12">
    <name type="scientific">Acanthamoeba castellanii (strain ATCC 30010 / Neff)</name>
    <dbReference type="NCBI Taxonomy" id="1257118"/>
    <lineage>
        <taxon>Eukaryota</taxon>
        <taxon>Amoebozoa</taxon>
        <taxon>Discosea</taxon>
        <taxon>Longamoebia</taxon>
        <taxon>Centramoebida</taxon>
        <taxon>Acanthamoebidae</taxon>
        <taxon>Acanthamoeba</taxon>
    </lineage>
</organism>
<dbReference type="RefSeq" id="XP_004337959.1">
    <property type="nucleotide sequence ID" value="XM_004337911.1"/>
</dbReference>
<dbReference type="InterPro" id="IPR015421">
    <property type="entry name" value="PyrdxlP-dep_Trfase_major"/>
</dbReference>
<dbReference type="PANTHER" id="PTHR43206:SF1">
    <property type="entry name" value="4-AMINOBUTYRATE AMINOTRANSFERASE, MITOCHONDRIAL"/>
    <property type="match status" value="1"/>
</dbReference>
<dbReference type="EMBL" id="KB008015">
    <property type="protein sequence ID" value="ELR15946.1"/>
    <property type="molecule type" value="Genomic_DNA"/>
</dbReference>
<dbReference type="Pfam" id="PF00202">
    <property type="entry name" value="Aminotran_3"/>
    <property type="match status" value="1"/>
</dbReference>
<dbReference type="AlphaFoldDB" id="L8GV21"/>
<comment type="similarity">
    <text evidence="2 9">Belongs to the class-III pyridoxal-phosphate-dependent aminotransferase family.</text>
</comment>